<evidence type="ECO:0000313" key="8">
    <source>
        <dbReference type="EMBL" id="BBL06007.1"/>
    </source>
</evidence>
<gene>
    <name evidence="8" type="primary">ehrS</name>
    <name evidence="8" type="ORF">A5CPEGH6_06450</name>
</gene>
<dbReference type="PANTHER" id="PTHR42989:SF1">
    <property type="entry name" value="FORMATE HYDROGENLYASE SUBUNIT 7-RELATED"/>
    <property type="match status" value="1"/>
</dbReference>
<comment type="similarity">
    <text evidence="2">Belongs to the complex I 20 kDa subunit family.</text>
</comment>
<sequence length="257" mass="27897">MLFPKIRVLRSHGRQAIPDLDTVELTPKFRGRPVLTAPCDDQTAEAVGRAAQRCPTGALSAQPFALDLGRCLFCGECARIAQSAIRFTNDYRIGSPVREGLVVRPGQERIPFDAAQVRPEIRRFFAEALQLREVSAGGDASVEMELGATGNVNFDLGRHGIGFTASPRHADGVVVSGPVTRNMAEALEICYDAVAEPKVLVACGTEACSGGLFAASRAIDRSFFDRHRVDLWLPGAPTHPMVFIDGIRTLLGRKKRE</sequence>
<dbReference type="OrthoDB" id="9786737at2"/>
<keyword evidence="3" id="KW-0004">4Fe-4S</keyword>
<keyword evidence="5" id="KW-0408">Iron</keyword>
<protein>
    <submittedName>
        <fullName evidence="8">Hydrogenase</fullName>
    </submittedName>
</protein>
<evidence type="ECO:0000313" key="9">
    <source>
        <dbReference type="Proteomes" id="UP000319374"/>
    </source>
</evidence>
<evidence type="ECO:0000256" key="3">
    <source>
        <dbReference type="ARBA" id="ARBA00022485"/>
    </source>
</evidence>
<dbReference type="EMBL" id="AP019736">
    <property type="protein sequence ID" value="BBL06007.1"/>
    <property type="molecule type" value="Genomic_DNA"/>
</dbReference>
<evidence type="ECO:0000256" key="2">
    <source>
        <dbReference type="ARBA" id="ARBA00009173"/>
    </source>
</evidence>
<dbReference type="Gene3D" id="3.40.50.12280">
    <property type="match status" value="1"/>
</dbReference>
<evidence type="ECO:0000259" key="7">
    <source>
        <dbReference type="Pfam" id="PF01058"/>
    </source>
</evidence>
<dbReference type="GO" id="GO:0046872">
    <property type="term" value="F:metal ion binding"/>
    <property type="evidence" value="ECO:0007669"/>
    <property type="project" value="UniProtKB-KW"/>
</dbReference>
<reference evidence="9" key="1">
    <citation type="submission" date="2019-06" db="EMBL/GenBank/DDBJ databases">
        <title>Alistipes onderdonkii subsp. vulgaris subsp. nov., Alistipes dispar sp. nov. and Alistipes communis sp. nov., isolated from human faeces, and creation of Alistipes onderdonkii subsp. onderdonkii subsp. nov.</title>
        <authorList>
            <person name="Sakamoto M."/>
            <person name="Ikeyama N."/>
            <person name="Ogata Y."/>
            <person name="Suda W."/>
            <person name="Iino T."/>
            <person name="Hattori M."/>
            <person name="Ohkuma M."/>
        </authorList>
    </citation>
    <scope>NUCLEOTIDE SEQUENCE [LARGE SCALE GENOMIC DNA]</scope>
    <source>
        <strain evidence="9">5CPEGH6</strain>
    </source>
</reference>
<evidence type="ECO:0000256" key="4">
    <source>
        <dbReference type="ARBA" id="ARBA00022723"/>
    </source>
</evidence>
<dbReference type="KEGG" id="ada:A5CPEGH6_06450"/>
<dbReference type="InterPro" id="IPR006137">
    <property type="entry name" value="NADH_UbQ_OxRdtase-like_20kDa"/>
</dbReference>
<keyword evidence="6" id="KW-0411">Iron-sulfur</keyword>
<evidence type="ECO:0000256" key="5">
    <source>
        <dbReference type="ARBA" id="ARBA00023004"/>
    </source>
</evidence>
<feature type="domain" description="NADH:ubiquinone oxidoreductase-like 20kDa subunit" evidence="7">
    <location>
        <begin position="144"/>
        <end position="249"/>
    </location>
</feature>
<name>A0A4Y1WYG4_9BACT</name>
<dbReference type="InterPro" id="IPR052375">
    <property type="entry name" value="Complex_I_20kDa-like"/>
</dbReference>
<dbReference type="GeneID" id="98672621"/>
<dbReference type="Proteomes" id="UP000319374">
    <property type="component" value="Chromosome"/>
</dbReference>
<proteinExistence type="inferred from homology"/>
<keyword evidence="9" id="KW-1185">Reference proteome</keyword>
<accession>A0A4Y1WYG4</accession>
<evidence type="ECO:0000256" key="1">
    <source>
        <dbReference type="ARBA" id="ARBA00001966"/>
    </source>
</evidence>
<dbReference type="SUPFAM" id="SSF56770">
    <property type="entry name" value="HydA/Nqo6-like"/>
    <property type="match status" value="1"/>
</dbReference>
<keyword evidence="4" id="KW-0479">Metal-binding</keyword>
<comment type="cofactor">
    <cofactor evidence="1">
        <name>[4Fe-4S] cluster</name>
        <dbReference type="ChEBI" id="CHEBI:49883"/>
    </cofactor>
</comment>
<evidence type="ECO:0000256" key="6">
    <source>
        <dbReference type="ARBA" id="ARBA00023014"/>
    </source>
</evidence>
<organism evidence="8 9">
    <name type="scientific">Alistipes dispar</name>
    <dbReference type="NCBI Taxonomy" id="2585119"/>
    <lineage>
        <taxon>Bacteria</taxon>
        <taxon>Pseudomonadati</taxon>
        <taxon>Bacteroidota</taxon>
        <taxon>Bacteroidia</taxon>
        <taxon>Bacteroidales</taxon>
        <taxon>Rikenellaceae</taxon>
        <taxon>Alistipes</taxon>
    </lineage>
</organism>
<dbReference type="PANTHER" id="PTHR42989">
    <property type="entry name" value="HYDROGENASE-4 COMPONENT I"/>
    <property type="match status" value="1"/>
</dbReference>
<dbReference type="GO" id="GO:0051539">
    <property type="term" value="F:4 iron, 4 sulfur cluster binding"/>
    <property type="evidence" value="ECO:0007669"/>
    <property type="project" value="UniProtKB-KW"/>
</dbReference>
<dbReference type="SUPFAM" id="SSF54862">
    <property type="entry name" value="4Fe-4S ferredoxins"/>
    <property type="match status" value="1"/>
</dbReference>
<dbReference type="RefSeq" id="WP_141427864.1">
    <property type="nucleotide sequence ID" value="NZ_AP019736.1"/>
</dbReference>
<dbReference type="AlphaFoldDB" id="A0A4Y1WYG4"/>
<dbReference type="Pfam" id="PF01058">
    <property type="entry name" value="Oxidored_q6"/>
    <property type="match status" value="1"/>
</dbReference>